<proteinExistence type="predicted"/>
<accession>A0ACB8A9D5</accession>
<comment type="caution">
    <text evidence="1">The sequence shown here is derived from an EMBL/GenBank/DDBJ whole genome shotgun (WGS) entry which is preliminary data.</text>
</comment>
<organism evidence="1 2">
    <name type="scientific">Hygrophoropsis aurantiaca</name>
    <dbReference type="NCBI Taxonomy" id="72124"/>
    <lineage>
        <taxon>Eukaryota</taxon>
        <taxon>Fungi</taxon>
        <taxon>Dikarya</taxon>
        <taxon>Basidiomycota</taxon>
        <taxon>Agaricomycotina</taxon>
        <taxon>Agaricomycetes</taxon>
        <taxon>Agaricomycetidae</taxon>
        <taxon>Boletales</taxon>
        <taxon>Coniophorineae</taxon>
        <taxon>Hygrophoropsidaceae</taxon>
        <taxon>Hygrophoropsis</taxon>
    </lineage>
</organism>
<keyword evidence="2" id="KW-1185">Reference proteome</keyword>
<dbReference type="Proteomes" id="UP000790377">
    <property type="component" value="Unassembled WGS sequence"/>
</dbReference>
<protein>
    <submittedName>
        <fullName evidence="1">Uncharacterized protein</fullName>
    </submittedName>
</protein>
<dbReference type="EMBL" id="MU267747">
    <property type="protein sequence ID" value="KAH7909682.1"/>
    <property type="molecule type" value="Genomic_DNA"/>
</dbReference>
<evidence type="ECO:0000313" key="2">
    <source>
        <dbReference type="Proteomes" id="UP000790377"/>
    </source>
</evidence>
<evidence type="ECO:0000313" key="1">
    <source>
        <dbReference type="EMBL" id="KAH7909682.1"/>
    </source>
</evidence>
<reference evidence="1" key="1">
    <citation type="journal article" date="2021" name="New Phytol.">
        <title>Evolutionary innovations through gain and loss of genes in the ectomycorrhizal Boletales.</title>
        <authorList>
            <person name="Wu G."/>
            <person name="Miyauchi S."/>
            <person name="Morin E."/>
            <person name="Kuo A."/>
            <person name="Drula E."/>
            <person name="Varga T."/>
            <person name="Kohler A."/>
            <person name="Feng B."/>
            <person name="Cao Y."/>
            <person name="Lipzen A."/>
            <person name="Daum C."/>
            <person name="Hundley H."/>
            <person name="Pangilinan J."/>
            <person name="Johnson J."/>
            <person name="Barry K."/>
            <person name="LaButti K."/>
            <person name="Ng V."/>
            <person name="Ahrendt S."/>
            <person name="Min B."/>
            <person name="Choi I.G."/>
            <person name="Park H."/>
            <person name="Plett J.M."/>
            <person name="Magnuson J."/>
            <person name="Spatafora J.W."/>
            <person name="Nagy L.G."/>
            <person name="Henrissat B."/>
            <person name="Grigoriev I.V."/>
            <person name="Yang Z.L."/>
            <person name="Xu J."/>
            <person name="Martin F.M."/>
        </authorList>
    </citation>
    <scope>NUCLEOTIDE SEQUENCE</scope>
    <source>
        <strain evidence="1">ATCC 28755</strain>
    </source>
</reference>
<gene>
    <name evidence="1" type="ORF">BJ138DRAFT_1154705</name>
</gene>
<sequence>MIMSFYLGLLIHSAQTIFSALRMYFQGFVVARKIDLFGWRISWALSVRKRTVKHHPDTFHPSLKPGATIEQFKQAPAFETIPEYLTVGPLNGLFPPMLQYGYITSEERLAAIGAEKYDYTRESEGLYYTETEVARIIKRDLEYDLLLTGVWYQGCNCYFLSLCNSYDLKPSSELKDVESKLKEILGEEGPSKWYLDDHKPQWRHSY</sequence>
<name>A0ACB8A9D5_9AGAM</name>